<dbReference type="Proteomes" id="UP000544052">
    <property type="component" value="Unassembled WGS sequence"/>
</dbReference>
<protein>
    <submittedName>
        <fullName evidence="3">Linear amide C-N hydrolase</fullName>
    </submittedName>
</protein>
<dbReference type="RefSeq" id="WP_182582703.1">
    <property type="nucleotide sequence ID" value="NZ_JAJPCV010000033.1"/>
</dbReference>
<comment type="caution">
    <text evidence="3">The sequence shown here is derived from an EMBL/GenBank/DDBJ whole genome shotgun (WGS) entry which is preliminary data.</text>
</comment>
<feature type="domain" description="Choloylglycine hydrolase/NAAA C-terminal" evidence="2">
    <location>
        <begin position="8"/>
        <end position="51"/>
    </location>
</feature>
<accession>A0ABR6E642</accession>
<evidence type="ECO:0000313" key="4">
    <source>
        <dbReference type="Proteomes" id="UP000544052"/>
    </source>
</evidence>
<evidence type="ECO:0000313" key="3">
    <source>
        <dbReference type="EMBL" id="MBB1062660.1"/>
    </source>
</evidence>
<sequence length="53" mass="5834">MLGGIRLVGNRYLIGDGINEQGLVCTELLFPVVASYGQEEKGKLNLTLQDFIH</sequence>
<dbReference type="Pfam" id="PF02275">
    <property type="entry name" value="CBAH"/>
    <property type="match status" value="1"/>
</dbReference>
<evidence type="ECO:0000256" key="1">
    <source>
        <dbReference type="ARBA" id="ARBA00022801"/>
    </source>
</evidence>
<name>A0ABR6E642_9LACO</name>
<organism evidence="3 4">
    <name type="scientific">Limosilactobacillus fastidiosus</name>
    <dbReference type="NCBI Taxonomy" id="2759855"/>
    <lineage>
        <taxon>Bacteria</taxon>
        <taxon>Bacillati</taxon>
        <taxon>Bacillota</taxon>
        <taxon>Bacilli</taxon>
        <taxon>Lactobacillales</taxon>
        <taxon>Lactobacillaceae</taxon>
        <taxon>Limosilactobacillus</taxon>
    </lineage>
</organism>
<dbReference type="InterPro" id="IPR029132">
    <property type="entry name" value="CBAH/NAAA_C"/>
</dbReference>
<dbReference type="GO" id="GO:0016787">
    <property type="term" value="F:hydrolase activity"/>
    <property type="evidence" value="ECO:0007669"/>
    <property type="project" value="UniProtKB-KW"/>
</dbReference>
<reference evidence="3 4" key="1">
    <citation type="submission" date="2020-07" db="EMBL/GenBank/DDBJ databases">
        <title>Description of Limosilactobacillus balticus sp. nov., Limosilactobacillus agrestis sp. nov., Limosilactobacillus albertensis sp. nov., Limosilactobacillus rudii sp. nov., Limosilactobacillus fastidiosus sp. nov., five novel Limosilactobacillus species isolated from the vertebrate gastrointestinal tract, and proposal of 6 subspecies of Limosilactobacillus reuteri adapted to the gastrointestinal tract of specific vertebrate hosts.</title>
        <authorList>
            <person name="Li F."/>
            <person name="Cheng C."/>
            <person name="Zheng J."/>
            <person name="Quevedo R.M."/>
            <person name="Li J."/>
            <person name="Roos S."/>
            <person name="Gaenzle M.G."/>
            <person name="Walter J."/>
        </authorList>
    </citation>
    <scope>NUCLEOTIDE SEQUENCE [LARGE SCALE GENOMIC DNA]</scope>
    <source>
        <strain evidence="3 4">WF-MO7-1</strain>
    </source>
</reference>
<evidence type="ECO:0000259" key="2">
    <source>
        <dbReference type="Pfam" id="PF02275"/>
    </source>
</evidence>
<keyword evidence="1 3" id="KW-0378">Hydrolase</keyword>
<dbReference type="Gene3D" id="3.60.60.10">
    <property type="entry name" value="Penicillin V Acylase, Chain A"/>
    <property type="match status" value="1"/>
</dbReference>
<proteinExistence type="predicted"/>
<dbReference type="EMBL" id="JACIUZ010000022">
    <property type="protein sequence ID" value="MBB1062660.1"/>
    <property type="molecule type" value="Genomic_DNA"/>
</dbReference>
<gene>
    <name evidence="3" type="ORF">H5R64_02430</name>
</gene>
<keyword evidence="4" id="KW-1185">Reference proteome</keyword>